<dbReference type="EMBL" id="JBBPBM010000003">
    <property type="protein sequence ID" value="KAK8593268.1"/>
    <property type="molecule type" value="Genomic_DNA"/>
</dbReference>
<proteinExistence type="predicted"/>
<gene>
    <name evidence="1" type="ORF">V6N12_045351</name>
</gene>
<evidence type="ECO:0000313" key="1">
    <source>
        <dbReference type="EMBL" id="KAK8593268.1"/>
    </source>
</evidence>
<keyword evidence="2" id="KW-1185">Reference proteome</keyword>
<organism evidence="1 2">
    <name type="scientific">Hibiscus sabdariffa</name>
    <name type="common">roselle</name>
    <dbReference type="NCBI Taxonomy" id="183260"/>
    <lineage>
        <taxon>Eukaryota</taxon>
        <taxon>Viridiplantae</taxon>
        <taxon>Streptophyta</taxon>
        <taxon>Embryophyta</taxon>
        <taxon>Tracheophyta</taxon>
        <taxon>Spermatophyta</taxon>
        <taxon>Magnoliopsida</taxon>
        <taxon>eudicotyledons</taxon>
        <taxon>Gunneridae</taxon>
        <taxon>Pentapetalae</taxon>
        <taxon>rosids</taxon>
        <taxon>malvids</taxon>
        <taxon>Malvales</taxon>
        <taxon>Malvaceae</taxon>
        <taxon>Malvoideae</taxon>
        <taxon>Hibiscus</taxon>
    </lineage>
</organism>
<sequence length="121" mass="13785">MPPAQVNNQQPARSVRYYLAEDLKGLNPVVIIPEFEAEHFEVKPVMFNMLHTIGQFGGSVGALNSFRASKDKFEKHMDDMLDVGCLVLATITLELQKLHEYVVSYEMIQNLEEIFEGKARQ</sequence>
<protein>
    <submittedName>
        <fullName evidence="1">Uncharacterized protein</fullName>
    </submittedName>
</protein>
<name>A0ABR2G2P2_9ROSI</name>
<dbReference type="Proteomes" id="UP001472677">
    <property type="component" value="Unassembled WGS sequence"/>
</dbReference>
<accession>A0ABR2G2P2</accession>
<comment type="caution">
    <text evidence="1">The sequence shown here is derived from an EMBL/GenBank/DDBJ whole genome shotgun (WGS) entry which is preliminary data.</text>
</comment>
<reference evidence="1 2" key="1">
    <citation type="journal article" date="2024" name="G3 (Bethesda)">
        <title>Genome assembly of Hibiscus sabdariffa L. provides insights into metabolisms of medicinal natural products.</title>
        <authorList>
            <person name="Kim T."/>
        </authorList>
    </citation>
    <scope>NUCLEOTIDE SEQUENCE [LARGE SCALE GENOMIC DNA]</scope>
    <source>
        <strain evidence="1">TK-2024</strain>
        <tissue evidence="1">Old leaves</tissue>
    </source>
</reference>
<evidence type="ECO:0000313" key="2">
    <source>
        <dbReference type="Proteomes" id="UP001472677"/>
    </source>
</evidence>